<evidence type="ECO:0000256" key="1">
    <source>
        <dbReference type="SAM" id="Phobius"/>
    </source>
</evidence>
<evidence type="ECO:0000313" key="3">
    <source>
        <dbReference type="Proteomes" id="UP000184600"/>
    </source>
</evidence>
<keyword evidence="1" id="KW-1133">Transmembrane helix</keyword>
<evidence type="ECO:0008006" key="4">
    <source>
        <dbReference type="Google" id="ProtNLM"/>
    </source>
</evidence>
<dbReference type="EMBL" id="FRFG01000019">
    <property type="protein sequence ID" value="SHO55836.1"/>
    <property type="molecule type" value="Genomic_DNA"/>
</dbReference>
<keyword evidence="3" id="KW-1185">Reference proteome</keyword>
<proteinExistence type="predicted"/>
<reference evidence="3" key="1">
    <citation type="submission" date="2016-12" db="EMBL/GenBank/DDBJ databases">
        <authorList>
            <person name="Rodrigo-Torres L."/>
            <person name="Arahal R.D."/>
            <person name="Lucena T."/>
        </authorList>
    </citation>
    <scope>NUCLEOTIDE SEQUENCE [LARGE SCALE GENOMIC DNA]</scope>
</reference>
<protein>
    <recommendedName>
        <fullName evidence="4">DUF2897 domain-containing protein</fullName>
    </recommendedName>
</protein>
<keyword evidence="1" id="KW-0812">Transmembrane</keyword>
<dbReference type="AlphaFoldDB" id="A0A1M7YTF9"/>
<organism evidence="2 3">
    <name type="scientific">Vibrio quintilis</name>
    <dbReference type="NCBI Taxonomy" id="1117707"/>
    <lineage>
        <taxon>Bacteria</taxon>
        <taxon>Pseudomonadati</taxon>
        <taxon>Pseudomonadota</taxon>
        <taxon>Gammaproteobacteria</taxon>
        <taxon>Vibrionales</taxon>
        <taxon>Vibrionaceae</taxon>
        <taxon>Vibrio</taxon>
    </lineage>
</organism>
<dbReference type="Proteomes" id="UP000184600">
    <property type="component" value="Unassembled WGS sequence"/>
</dbReference>
<accession>A0A1M7YTF9</accession>
<feature type="transmembrane region" description="Helical" evidence="1">
    <location>
        <begin position="6"/>
        <end position="29"/>
    </location>
</feature>
<dbReference type="RefSeq" id="WP_143169267.1">
    <property type="nucleotide sequence ID" value="NZ_AP024897.1"/>
</dbReference>
<dbReference type="STRING" id="1117707.VQ7734_01597"/>
<sequence>MDIFASPWFIITIVISIIVGNVAALKYLTPKNLEQFKKKPNDDLERLIELDKKRQKELKKDDEQHHPSEE</sequence>
<evidence type="ECO:0000313" key="2">
    <source>
        <dbReference type="EMBL" id="SHO55836.1"/>
    </source>
</evidence>
<keyword evidence="1" id="KW-0472">Membrane</keyword>
<gene>
    <name evidence="2" type="ORF">VQ7734_01597</name>
</gene>
<dbReference type="OrthoDB" id="5898795at2"/>
<name>A0A1M7YTF9_9VIBR</name>